<organism evidence="1 2">
    <name type="scientific">Geoglobus acetivorans</name>
    <dbReference type="NCBI Taxonomy" id="565033"/>
    <lineage>
        <taxon>Archaea</taxon>
        <taxon>Methanobacteriati</taxon>
        <taxon>Methanobacteriota</taxon>
        <taxon>Archaeoglobi</taxon>
        <taxon>Archaeoglobales</taxon>
        <taxon>Archaeoglobaceae</taxon>
        <taxon>Geoglobus</taxon>
    </lineage>
</organism>
<protein>
    <submittedName>
        <fullName evidence="1">Uncharacterized protein</fullName>
    </submittedName>
</protein>
<dbReference type="Proteomes" id="UP000030624">
    <property type="component" value="Chromosome"/>
</dbReference>
<dbReference type="AlphaFoldDB" id="A0A0A7GF14"/>
<gene>
    <name evidence="1" type="ORF">GACE_1377</name>
</gene>
<proteinExistence type="predicted"/>
<sequence>MIMKYSMAFRGTELGISRTGEMVEYRFGKFLSVKIPRDRLLEVAVDTFTMMPLKHKMEFLNQAFEILNDSLLTPELATWDEENPQMGEYEAKEEKIHA</sequence>
<reference evidence="1 2" key="1">
    <citation type="journal article" date="2015" name="Appl. Environ. Microbiol.">
        <title>The Geoglobus acetivorans genome: Fe(III) reduction, acetate utilization, autotrophic growth, and degradation of aromatic compounds in a hyperthermophilic archaeon.</title>
        <authorList>
            <person name="Mardanov A.V."/>
            <person name="Slododkina G.B."/>
            <person name="Slobodkin A.I."/>
            <person name="Beletsky A.V."/>
            <person name="Gavrilov S.N."/>
            <person name="Kublanov I.V."/>
            <person name="Bonch-Osmolovskaya E.A."/>
            <person name="Skryabin K.G."/>
            <person name="Ravin N.V."/>
        </authorList>
    </citation>
    <scope>NUCLEOTIDE SEQUENCE [LARGE SCALE GENOMIC DNA]</scope>
    <source>
        <strain evidence="1 2">SBH6</strain>
    </source>
</reference>
<evidence type="ECO:0000313" key="2">
    <source>
        <dbReference type="Proteomes" id="UP000030624"/>
    </source>
</evidence>
<dbReference type="HOGENOM" id="CLU_2327159_0_0_2"/>
<dbReference type="KEGG" id="gac:GACE_1377"/>
<dbReference type="STRING" id="565033.GACE_1377"/>
<accession>A0A0A7GF14</accession>
<evidence type="ECO:0000313" key="1">
    <source>
        <dbReference type="EMBL" id="AIY90418.1"/>
    </source>
</evidence>
<name>A0A0A7GF14_GEOAI</name>
<dbReference type="EMBL" id="CP009552">
    <property type="protein sequence ID" value="AIY90418.1"/>
    <property type="molecule type" value="Genomic_DNA"/>
</dbReference>